<sequence>MELLGWLNGISALGVLTTNLLIGFYSLYKANKLKAKLLTITSLTIIFIGLLWLGPSIDFLKVLITGTNIEPVWVYPLLSYMWASVGITLGMYIGGELLMPKKKWILVGIFIILSIVYEYFLFANPLASFKFEVPVPLGSDLIDTSSNYSYFTSYFLIVFILSILMFNGIGFLVKSRQAAGILKKKFLFLSIGFIVFAVIVIFDSIVPPMIALFIVRFGIIISSILIYLGIKS</sequence>
<dbReference type="EMBL" id="LAZR01004385">
    <property type="protein sequence ID" value="KKN09077.1"/>
    <property type="molecule type" value="Genomic_DNA"/>
</dbReference>
<protein>
    <recommendedName>
        <fullName evidence="3">Histidine kinase N-terminal 7TM region domain-containing protein</fullName>
    </recommendedName>
</protein>
<feature type="transmembrane region" description="Helical" evidence="1">
    <location>
        <begin position="104"/>
        <end position="122"/>
    </location>
</feature>
<feature type="transmembrane region" description="Helical" evidence="1">
    <location>
        <begin position="185"/>
        <end position="202"/>
    </location>
</feature>
<comment type="caution">
    <text evidence="2">The sequence shown here is derived from an EMBL/GenBank/DDBJ whole genome shotgun (WGS) entry which is preliminary data.</text>
</comment>
<feature type="transmembrane region" description="Helical" evidence="1">
    <location>
        <begin position="35"/>
        <end position="53"/>
    </location>
</feature>
<evidence type="ECO:0008006" key="3">
    <source>
        <dbReference type="Google" id="ProtNLM"/>
    </source>
</evidence>
<evidence type="ECO:0000256" key="1">
    <source>
        <dbReference type="SAM" id="Phobius"/>
    </source>
</evidence>
<keyword evidence="1" id="KW-0812">Transmembrane</keyword>
<dbReference type="AlphaFoldDB" id="A0A0F9NAV8"/>
<evidence type="ECO:0000313" key="2">
    <source>
        <dbReference type="EMBL" id="KKN09077.1"/>
    </source>
</evidence>
<name>A0A0F9NAV8_9ZZZZ</name>
<feature type="transmembrane region" description="Helical" evidence="1">
    <location>
        <begin position="151"/>
        <end position="173"/>
    </location>
</feature>
<feature type="transmembrane region" description="Helical" evidence="1">
    <location>
        <begin position="73"/>
        <end position="92"/>
    </location>
</feature>
<feature type="transmembrane region" description="Helical" evidence="1">
    <location>
        <begin position="6"/>
        <end position="28"/>
    </location>
</feature>
<proteinExistence type="predicted"/>
<organism evidence="2">
    <name type="scientific">marine sediment metagenome</name>
    <dbReference type="NCBI Taxonomy" id="412755"/>
    <lineage>
        <taxon>unclassified sequences</taxon>
        <taxon>metagenomes</taxon>
        <taxon>ecological metagenomes</taxon>
    </lineage>
</organism>
<keyword evidence="1" id="KW-0472">Membrane</keyword>
<reference evidence="2" key="1">
    <citation type="journal article" date="2015" name="Nature">
        <title>Complex archaea that bridge the gap between prokaryotes and eukaryotes.</title>
        <authorList>
            <person name="Spang A."/>
            <person name="Saw J.H."/>
            <person name="Jorgensen S.L."/>
            <person name="Zaremba-Niedzwiedzka K."/>
            <person name="Martijn J."/>
            <person name="Lind A.E."/>
            <person name="van Eijk R."/>
            <person name="Schleper C."/>
            <person name="Guy L."/>
            <person name="Ettema T.J."/>
        </authorList>
    </citation>
    <scope>NUCLEOTIDE SEQUENCE</scope>
</reference>
<gene>
    <name evidence="2" type="ORF">LCGC14_1050200</name>
</gene>
<feature type="transmembrane region" description="Helical" evidence="1">
    <location>
        <begin position="208"/>
        <end position="230"/>
    </location>
</feature>
<accession>A0A0F9NAV8</accession>
<keyword evidence="1" id="KW-1133">Transmembrane helix</keyword>